<dbReference type="InterPro" id="IPR036864">
    <property type="entry name" value="Zn2-C6_fun-type_DNA-bd_sf"/>
</dbReference>
<keyword evidence="5" id="KW-0539">Nucleus</keyword>
<feature type="region of interest" description="Disordered" evidence="6">
    <location>
        <begin position="815"/>
        <end position="879"/>
    </location>
</feature>
<dbReference type="GO" id="GO:0000978">
    <property type="term" value="F:RNA polymerase II cis-regulatory region sequence-specific DNA binding"/>
    <property type="evidence" value="ECO:0007669"/>
    <property type="project" value="TreeGrafter"/>
</dbReference>
<dbReference type="InterPro" id="IPR050675">
    <property type="entry name" value="OAF3"/>
</dbReference>
<sequence>MGQKRNRISKVCDFCKRRKVKCDLGNPCSMCVKYKKSPCVYSEQPTEAPKSKQKSQDNGSSNSGYTNSSASTAVSIPSSMTYANSYAIESNNNNSTGVSINNSQSCPTLFQSATTVGGGSAIVHNELSFLKEKLKSLEDSILSKQDTSQGNNNAVISSSCSPNESVHSINPVASDTETINFYRGYNGTTDKEPLQKRNHGPLSWIALTKSDNAMRTLWAHIHIVKEQIRARMLAISDNAPQVDKEFTEKAIYDEGQDNLRPFRDAVEKDPKKPPTPATVTHLKNNSQSQMSLNQKAMCLGLSFYRGGLDQELELVEKIRLVLPKQEIIWLLFKRFFTHLRVAEVDWPEDYSQSRVGVKIEKKLDFAYLGILLLVLRLSYVSLFSYDLSINENYFTTDDPSPKAQQTKYLLNNPINIDVVSVAQECFNQFNIMRNCNMTLMQLALLTRIYHQVAPEDGDGIDGGDSQIFTGMLVQMAYSLGLHRDPDNVPDSSKDQKLNNLGRKIWYMVLVQDFSNAMSSGSMLCVNIDSFDTKIPFYVPGNENVIDVEVEKIACSCFPNLESTYNPLCELLNMILRVKGEVKMIDLSKKMKLMENHFKDKYRHFTSPSEDSRNSMPATLKKKIFFSGNLFMVSIYMHIFNYYESKQNVELSFFYLKKMFVTTIFETMPYFTEYVTNTNDVFNSGSDIIAIPGYESVAHKSLIVIAAIYLRLMYHAIEDEEYKAHFNKLIKCSDLLIECREIFRCGLAKLSNRYYYAWRVTKAQNFIGSMITDKFFESYKPKCVHNGYSTEMITELIYILESTLDRVREMKRLRKLHQKQMKNQSHSKQVLQKSHYHQSYQSQPQQQSQSQQQPQSQYRSQSHSWNGTGANPHSDVDINDYKTNDEIDSIWLQMMNLKNQDTIGTPGNTQFGGGGSGNWTTSFQADQSNMTFPQVSNNPAGGNVANVSLGQGSELASGSNDMGHVNYTNNAGGPGTNSLFNPLPNLPNTLIDMNNLFENVPLDELFKDFS</sequence>
<evidence type="ECO:0000256" key="4">
    <source>
        <dbReference type="ARBA" id="ARBA00023163"/>
    </source>
</evidence>
<dbReference type="PANTHER" id="PTHR31069:SF12">
    <property type="entry name" value="TRANSCRIPTION FACTOR DOMAIN-CONTAINING PROTEIN"/>
    <property type="match status" value="1"/>
</dbReference>
<dbReference type="CDD" id="cd12148">
    <property type="entry name" value="fungal_TF_MHR"/>
    <property type="match status" value="1"/>
</dbReference>
<keyword evidence="1" id="KW-0479">Metal-binding</keyword>
<feature type="region of interest" description="Disordered" evidence="6">
    <location>
        <begin position="43"/>
        <end position="70"/>
    </location>
</feature>
<feature type="domain" description="Zn(2)-C6 fungal-type" evidence="7">
    <location>
        <begin position="11"/>
        <end position="41"/>
    </location>
</feature>
<dbReference type="AlphaFoldDB" id="A0A8H6F001"/>
<dbReference type="SUPFAM" id="SSF57701">
    <property type="entry name" value="Zn2/Cys6 DNA-binding domain"/>
    <property type="match status" value="1"/>
</dbReference>
<evidence type="ECO:0000256" key="1">
    <source>
        <dbReference type="ARBA" id="ARBA00022723"/>
    </source>
</evidence>
<dbReference type="Gene3D" id="4.10.240.10">
    <property type="entry name" value="Zn(2)-C6 fungal-type DNA-binding domain"/>
    <property type="match status" value="1"/>
</dbReference>
<dbReference type="PROSITE" id="PS00463">
    <property type="entry name" value="ZN2_CY6_FUNGAL_1"/>
    <property type="match status" value="1"/>
</dbReference>
<evidence type="ECO:0000256" key="3">
    <source>
        <dbReference type="ARBA" id="ARBA00023125"/>
    </source>
</evidence>
<comment type="caution">
    <text evidence="8">The sequence shown here is derived from an EMBL/GenBank/DDBJ whole genome shotgun (WGS) entry which is preliminary data.</text>
</comment>
<feature type="compositionally biased region" description="Low complexity" evidence="6">
    <location>
        <begin position="59"/>
        <end position="70"/>
    </location>
</feature>
<dbReference type="PANTHER" id="PTHR31069">
    <property type="entry name" value="OLEATE-ACTIVATED TRANSCRIPTION FACTOR 1-RELATED"/>
    <property type="match status" value="1"/>
</dbReference>
<accession>A0A8H6F001</accession>
<gene>
    <name evidence="8" type="ORF">FOB64_006495</name>
</gene>
<name>A0A8H6F001_CANAX</name>
<dbReference type="Pfam" id="PF04082">
    <property type="entry name" value="Fungal_trans"/>
    <property type="match status" value="1"/>
</dbReference>
<dbReference type="SMART" id="SM00066">
    <property type="entry name" value="GAL4"/>
    <property type="match status" value="1"/>
</dbReference>
<feature type="compositionally biased region" description="Low complexity" evidence="6">
    <location>
        <begin position="836"/>
        <end position="863"/>
    </location>
</feature>
<keyword evidence="2" id="KW-0805">Transcription regulation</keyword>
<evidence type="ECO:0000313" key="9">
    <source>
        <dbReference type="Proteomes" id="UP000536275"/>
    </source>
</evidence>
<organism evidence="8 9">
    <name type="scientific">Candida albicans</name>
    <name type="common">Yeast</name>
    <dbReference type="NCBI Taxonomy" id="5476"/>
    <lineage>
        <taxon>Eukaryota</taxon>
        <taxon>Fungi</taxon>
        <taxon>Dikarya</taxon>
        <taxon>Ascomycota</taxon>
        <taxon>Saccharomycotina</taxon>
        <taxon>Pichiomycetes</taxon>
        <taxon>Debaryomycetaceae</taxon>
        <taxon>Candida/Lodderomyces clade</taxon>
        <taxon>Candida</taxon>
    </lineage>
</organism>
<dbReference type="GO" id="GO:0005634">
    <property type="term" value="C:nucleus"/>
    <property type="evidence" value="ECO:0007669"/>
    <property type="project" value="TreeGrafter"/>
</dbReference>
<evidence type="ECO:0000256" key="2">
    <source>
        <dbReference type="ARBA" id="ARBA00023015"/>
    </source>
</evidence>
<dbReference type="GO" id="GO:0006351">
    <property type="term" value="P:DNA-templated transcription"/>
    <property type="evidence" value="ECO:0007669"/>
    <property type="project" value="InterPro"/>
</dbReference>
<dbReference type="Proteomes" id="UP000536275">
    <property type="component" value="Unassembled WGS sequence"/>
</dbReference>
<dbReference type="EMBL" id="JABWAD010000064">
    <property type="protein sequence ID" value="KAF6061203.1"/>
    <property type="molecule type" value="Genomic_DNA"/>
</dbReference>
<evidence type="ECO:0000259" key="7">
    <source>
        <dbReference type="PROSITE" id="PS50048"/>
    </source>
</evidence>
<dbReference type="PROSITE" id="PS50048">
    <property type="entry name" value="ZN2_CY6_FUNGAL_2"/>
    <property type="match status" value="1"/>
</dbReference>
<evidence type="ECO:0000256" key="5">
    <source>
        <dbReference type="ARBA" id="ARBA00023242"/>
    </source>
</evidence>
<dbReference type="Pfam" id="PF00172">
    <property type="entry name" value="Zn_clus"/>
    <property type="match status" value="1"/>
</dbReference>
<evidence type="ECO:0000313" key="8">
    <source>
        <dbReference type="EMBL" id="KAF6061203.1"/>
    </source>
</evidence>
<dbReference type="CDD" id="cd00067">
    <property type="entry name" value="GAL4"/>
    <property type="match status" value="1"/>
</dbReference>
<dbReference type="GO" id="GO:0000981">
    <property type="term" value="F:DNA-binding transcription factor activity, RNA polymerase II-specific"/>
    <property type="evidence" value="ECO:0007669"/>
    <property type="project" value="InterPro"/>
</dbReference>
<keyword evidence="4" id="KW-0804">Transcription</keyword>
<keyword evidence="3" id="KW-0238">DNA-binding</keyword>
<proteinExistence type="predicted"/>
<dbReference type="GO" id="GO:0045944">
    <property type="term" value="P:positive regulation of transcription by RNA polymerase II"/>
    <property type="evidence" value="ECO:0007669"/>
    <property type="project" value="TreeGrafter"/>
</dbReference>
<dbReference type="InterPro" id="IPR007219">
    <property type="entry name" value="XnlR_reg_dom"/>
</dbReference>
<dbReference type="SMART" id="SM00906">
    <property type="entry name" value="Fungal_trans"/>
    <property type="match status" value="1"/>
</dbReference>
<protein>
    <submittedName>
        <fullName evidence="8">Fungal Zn(2)-Cys(6) binuclear cluster domain family protein</fullName>
    </submittedName>
</protein>
<feature type="compositionally biased region" description="Polar residues" evidence="6">
    <location>
        <begin position="820"/>
        <end position="831"/>
    </location>
</feature>
<dbReference type="GO" id="GO:0008270">
    <property type="term" value="F:zinc ion binding"/>
    <property type="evidence" value="ECO:0007669"/>
    <property type="project" value="InterPro"/>
</dbReference>
<reference evidence="8 9" key="1">
    <citation type="submission" date="2020-03" db="EMBL/GenBank/DDBJ databases">
        <title>FDA dAtabase for Regulatory Grade micrObial Sequences (FDA-ARGOS): Supporting development and validation of Infectious Disease Dx tests.</title>
        <authorList>
            <person name="Campos J."/>
            <person name="Goldberg B."/>
            <person name="Tallon L."/>
            <person name="Sadzewicz L."/>
            <person name="Vavikolanu K."/>
            <person name="Mehta A."/>
            <person name="Aluvathingal J."/>
            <person name="Nadendla S."/>
            <person name="Nandy P."/>
            <person name="Geyer C."/>
            <person name="Yan Y."/>
            <person name="Sichtig H."/>
        </authorList>
    </citation>
    <scope>NUCLEOTIDE SEQUENCE [LARGE SCALE GENOMIC DNA]</scope>
    <source>
        <strain evidence="8 9">FDAARGOS_656</strain>
    </source>
</reference>
<dbReference type="InterPro" id="IPR001138">
    <property type="entry name" value="Zn2Cys6_DnaBD"/>
</dbReference>
<evidence type="ECO:0000256" key="6">
    <source>
        <dbReference type="SAM" id="MobiDB-lite"/>
    </source>
</evidence>